<dbReference type="Gene3D" id="3.40.50.300">
    <property type="entry name" value="P-loop containing nucleotide triphosphate hydrolases"/>
    <property type="match status" value="1"/>
</dbReference>
<organism evidence="7 8">
    <name type="scientific">Pelodictyon phaeoclathratiforme (strain DSM 5477 / BU-1)</name>
    <dbReference type="NCBI Taxonomy" id="324925"/>
    <lineage>
        <taxon>Bacteria</taxon>
        <taxon>Pseudomonadati</taxon>
        <taxon>Chlorobiota</taxon>
        <taxon>Chlorobiia</taxon>
        <taxon>Chlorobiales</taxon>
        <taxon>Chlorobiaceae</taxon>
        <taxon>Chlorobium/Pelodictyon group</taxon>
        <taxon>Pelodictyon</taxon>
    </lineage>
</organism>
<dbReference type="SMART" id="SM00382">
    <property type="entry name" value="AAA"/>
    <property type="match status" value="1"/>
</dbReference>
<dbReference type="InterPro" id="IPR052156">
    <property type="entry name" value="BCAA_Transport_ATP-bd_LivF"/>
</dbReference>
<dbReference type="RefSeq" id="WP_012508713.1">
    <property type="nucleotide sequence ID" value="NC_011060.1"/>
</dbReference>
<dbReference type="PANTHER" id="PTHR43820">
    <property type="entry name" value="HIGH-AFFINITY BRANCHED-CHAIN AMINO ACID TRANSPORT ATP-BINDING PROTEIN LIVF"/>
    <property type="match status" value="1"/>
</dbReference>
<keyword evidence="4" id="KW-0067">ATP-binding</keyword>
<dbReference type="GO" id="GO:0016887">
    <property type="term" value="F:ATP hydrolysis activity"/>
    <property type="evidence" value="ECO:0007669"/>
    <property type="project" value="InterPro"/>
</dbReference>
<dbReference type="InterPro" id="IPR017871">
    <property type="entry name" value="ABC_transporter-like_CS"/>
</dbReference>
<evidence type="ECO:0000256" key="4">
    <source>
        <dbReference type="ARBA" id="ARBA00022840"/>
    </source>
</evidence>
<dbReference type="SUPFAM" id="SSF52540">
    <property type="entry name" value="P-loop containing nucleoside triphosphate hydrolases"/>
    <property type="match status" value="1"/>
</dbReference>
<protein>
    <submittedName>
        <fullName evidence="7">ABC transporter related</fullName>
    </submittedName>
</protein>
<proteinExistence type="inferred from homology"/>
<dbReference type="KEGG" id="pph:Ppha_2023"/>
<keyword evidence="3" id="KW-0547">Nucleotide-binding</keyword>
<evidence type="ECO:0000259" key="6">
    <source>
        <dbReference type="PROSITE" id="PS50893"/>
    </source>
</evidence>
<name>B4SCM9_PELPB</name>
<dbReference type="PROSITE" id="PS00211">
    <property type="entry name" value="ABC_TRANSPORTER_1"/>
    <property type="match status" value="1"/>
</dbReference>
<dbReference type="Pfam" id="PF00005">
    <property type="entry name" value="ABC_tran"/>
    <property type="match status" value="1"/>
</dbReference>
<dbReference type="eggNOG" id="COG0410">
    <property type="taxonomic scope" value="Bacteria"/>
</dbReference>
<dbReference type="OrthoDB" id="9789994at2"/>
<dbReference type="GO" id="GO:0005524">
    <property type="term" value="F:ATP binding"/>
    <property type="evidence" value="ECO:0007669"/>
    <property type="project" value="UniProtKB-KW"/>
</dbReference>
<gene>
    <name evidence="7" type="ordered locus">Ppha_2023</name>
</gene>
<evidence type="ECO:0000256" key="3">
    <source>
        <dbReference type="ARBA" id="ARBA00022741"/>
    </source>
</evidence>
<dbReference type="InterPro" id="IPR027417">
    <property type="entry name" value="P-loop_NTPase"/>
</dbReference>
<evidence type="ECO:0000256" key="2">
    <source>
        <dbReference type="ARBA" id="ARBA00022448"/>
    </source>
</evidence>
<dbReference type="InterPro" id="IPR003439">
    <property type="entry name" value="ABC_transporter-like_ATP-bd"/>
</dbReference>
<dbReference type="Proteomes" id="UP000002724">
    <property type="component" value="Chromosome"/>
</dbReference>
<sequence length="212" mass="23883">MLEVKNISTGYEKKQVLFDVSFTVGDNEIILLTGGNGSGKSTVLKCIYGLLPIWNKNGKVIFNGDDISRLPSSKMVKKGIVYIPQKNNYFESLTIHENLVVSGSTYSNVDIKQRVKDVYKLPNLYEFRDRTPFSLSGGERQMLALGNALMHQPKLILFDEPFAGLDEANTKIMVEELLSLKEKKISMLIVEHKKNLNAYATKELSMYLGKII</sequence>
<dbReference type="PROSITE" id="PS50893">
    <property type="entry name" value="ABC_TRANSPORTER_2"/>
    <property type="match status" value="1"/>
</dbReference>
<keyword evidence="2" id="KW-0813">Transport</keyword>
<feature type="domain" description="ABC transporter" evidence="6">
    <location>
        <begin position="2"/>
        <end position="212"/>
    </location>
</feature>
<dbReference type="HOGENOM" id="CLU_000604_1_2_10"/>
<dbReference type="STRING" id="324925.Ppha_2023"/>
<dbReference type="AlphaFoldDB" id="B4SCM9"/>
<evidence type="ECO:0000313" key="8">
    <source>
        <dbReference type="Proteomes" id="UP000002724"/>
    </source>
</evidence>
<evidence type="ECO:0000256" key="1">
    <source>
        <dbReference type="ARBA" id="ARBA00005417"/>
    </source>
</evidence>
<keyword evidence="8" id="KW-1185">Reference proteome</keyword>
<evidence type="ECO:0000313" key="7">
    <source>
        <dbReference type="EMBL" id="ACF44234.1"/>
    </source>
</evidence>
<dbReference type="InterPro" id="IPR003593">
    <property type="entry name" value="AAA+_ATPase"/>
</dbReference>
<keyword evidence="5" id="KW-0029">Amino-acid transport</keyword>
<comment type="similarity">
    <text evidence="1">Belongs to the ABC transporter superfamily.</text>
</comment>
<reference evidence="7 8" key="1">
    <citation type="submission" date="2008-06" db="EMBL/GenBank/DDBJ databases">
        <title>Complete sequence of Pelodictyon phaeoclathratiforme BU-1.</title>
        <authorList>
            <consortium name="US DOE Joint Genome Institute"/>
            <person name="Lucas S."/>
            <person name="Copeland A."/>
            <person name="Lapidus A."/>
            <person name="Glavina del Rio T."/>
            <person name="Dalin E."/>
            <person name="Tice H."/>
            <person name="Bruce D."/>
            <person name="Goodwin L."/>
            <person name="Pitluck S."/>
            <person name="Schmutz J."/>
            <person name="Larimer F."/>
            <person name="Land M."/>
            <person name="Hauser L."/>
            <person name="Kyrpides N."/>
            <person name="Mikhailova N."/>
            <person name="Liu Z."/>
            <person name="Li T."/>
            <person name="Zhao F."/>
            <person name="Overmann J."/>
            <person name="Bryant D.A."/>
            <person name="Richardson P."/>
        </authorList>
    </citation>
    <scope>NUCLEOTIDE SEQUENCE [LARGE SCALE GENOMIC DNA]</scope>
    <source>
        <strain evidence="8">DSM 5477 / BU-1</strain>
    </source>
</reference>
<dbReference type="GO" id="GO:0015807">
    <property type="term" value="P:L-amino acid transport"/>
    <property type="evidence" value="ECO:0007669"/>
    <property type="project" value="TreeGrafter"/>
</dbReference>
<dbReference type="EMBL" id="CP001110">
    <property type="protein sequence ID" value="ACF44234.1"/>
    <property type="molecule type" value="Genomic_DNA"/>
</dbReference>
<accession>B4SCM9</accession>
<dbReference type="PANTHER" id="PTHR43820:SF7">
    <property type="entry name" value="BRANCHED-CHAIN AMINO ACID TRANSPORT ATP-BINDING PROTEIN LIVF-RELATED"/>
    <property type="match status" value="1"/>
</dbReference>
<evidence type="ECO:0000256" key="5">
    <source>
        <dbReference type="ARBA" id="ARBA00022970"/>
    </source>
</evidence>
<dbReference type="GO" id="GO:0015658">
    <property type="term" value="F:branched-chain amino acid transmembrane transporter activity"/>
    <property type="evidence" value="ECO:0007669"/>
    <property type="project" value="TreeGrafter"/>
</dbReference>